<feature type="domain" description="HTH iclR-type" evidence="4">
    <location>
        <begin position="13"/>
        <end position="76"/>
    </location>
</feature>
<keyword evidence="2 6" id="KW-0238">DNA-binding</keyword>
<dbReference type="InterPro" id="IPR036388">
    <property type="entry name" value="WH-like_DNA-bd_sf"/>
</dbReference>
<dbReference type="EMBL" id="JABBGA010000018">
    <property type="protein sequence ID" value="NML27818.1"/>
    <property type="molecule type" value="Genomic_DNA"/>
</dbReference>
<accession>A0A848G6D6</accession>
<dbReference type="Pfam" id="PF01614">
    <property type="entry name" value="IclR_C"/>
    <property type="match status" value="1"/>
</dbReference>
<comment type="caution">
    <text evidence="6">The sequence shown here is derived from an EMBL/GenBank/DDBJ whole genome shotgun (WGS) entry which is preliminary data.</text>
</comment>
<keyword evidence="3" id="KW-0804">Transcription</keyword>
<dbReference type="RefSeq" id="WP_169147350.1">
    <property type="nucleotide sequence ID" value="NZ_JABBGA010000018.1"/>
</dbReference>
<evidence type="ECO:0000259" key="4">
    <source>
        <dbReference type="PROSITE" id="PS51077"/>
    </source>
</evidence>
<evidence type="ECO:0000256" key="2">
    <source>
        <dbReference type="ARBA" id="ARBA00023125"/>
    </source>
</evidence>
<feature type="domain" description="IclR-ED" evidence="5">
    <location>
        <begin position="77"/>
        <end position="264"/>
    </location>
</feature>
<dbReference type="Gene3D" id="1.10.10.10">
    <property type="entry name" value="Winged helix-like DNA-binding domain superfamily/Winged helix DNA-binding domain"/>
    <property type="match status" value="1"/>
</dbReference>
<keyword evidence="7" id="KW-1185">Reference proteome</keyword>
<reference evidence="6 7" key="1">
    <citation type="submission" date="2020-04" db="EMBL/GenBank/DDBJ databases">
        <title>Zoogloea sp. G-4-1-14 isolated from soil.</title>
        <authorList>
            <person name="Dahal R.H."/>
        </authorList>
    </citation>
    <scope>NUCLEOTIDE SEQUENCE [LARGE SCALE GENOMIC DNA]</scope>
    <source>
        <strain evidence="6 7">G-4-1-14</strain>
    </source>
</reference>
<dbReference type="InterPro" id="IPR014757">
    <property type="entry name" value="Tscrpt_reg_IclR_C"/>
</dbReference>
<dbReference type="InterPro" id="IPR036390">
    <property type="entry name" value="WH_DNA-bd_sf"/>
</dbReference>
<evidence type="ECO:0000313" key="6">
    <source>
        <dbReference type="EMBL" id="NML27818.1"/>
    </source>
</evidence>
<dbReference type="InterPro" id="IPR005471">
    <property type="entry name" value="Tscrpt_reg_IclR_N"/>
</dbReference>
<dbReference type="PANTHER" id="PTHR30136:SF23">
    <property type="entry name" value="DNA-BINDING TRANSCRIPTIONAL ACTIVATOR MHPR"/>
    <property type="match status" value="1"/>
</dbReference>
<dbReference type="GO" id="GO:0003700">
    <property type="term" value="F:DNA-binding transcription factor activity"/>
    <property type="evidence" value="ECO:0007669"/>
    <property type="project" value="TreeGrafter"/>
</dbReference>
<evidence type="ECO:0000256" key="3">
    <source>
        <dbReference type="ARBA" id="ARBA00023163"/>
    </source>
</evidence>
<proteinExistence type="predicted"/>
<dbReference type="SMART" id="SM00346">
    <property type="entry name" value="HTH_ICLR"/>
    <property type="match status" value="1"/>
</dbReference>
<dbReference type="PANTHER" id="PTHR30136">
    <property type="entry name" value="HELIX-TURN-HELIX TRANSCRIPTIONAL REGULATOR, ICLR FAMILY"/>
    <property type="match status" value="1"/>
</dbReference>
<dbReference type="SUPFAM" id="SSF55781">
    <property type="entry name" value="GAF domain-like"/>
    <property type="match status" value="1"/>
</dbReference>
<gene>
    <name evidence="6" type="ORF">HHL15_18845</name>
</gene>
<evidence type="ECO:0000256" key="1">
    <source>
        <dbReference type="ARBA" id="ARBA00023015"/>
    </source>
</evidence>
<dbReference type="PROSITE" id="PS51078">
    <property type="entry name" value="ICLR_ED"/>
    <property type="match status" value="1"/>
</dbReference>
<dbReference type="InterPro" id="IPR029016">
    <property type="entry name" value="GAF-like_dom_sf"/>
</dbReference>
<dbReference type="Pfam" id="PF09339">
    <property type="entry name" value="HTH_IclR"/>
    <property type="match status" value="1"/>
</dbReference>
<name>A0A848G6D6_9RHOO</name>
<keyword evidence="1" id="KW-0805">Transcription regulation</keyword>
<dbReference type="Proteomes" id="UP000580043">
    <property type="component" value="Unassembled WGS sequence"/>
</dbReference>
<evidence type="ECO:0000259" key="5">
    <source>
        <dbReference type="PROSITE" id="PS51078"/>
    </source>
</evidence>
<dbReference type="PROSITE" id="PS51077">
    <property type="entry name" value="HTH_ICLR"/>
    <property type="match status" value="1"/>
</dbReference>
<evidence type="ECO:0000313" key="7">
    <source>
        <dbReference type="Proteomes" id="UP000580043"/>
    </source>
</evidence>
<dbReference type="SUPFAM" id="SSF46785">
    <property type="entry name" value="Winged helix' DNA-binding domain"/>
    <property type="match status" value="1"/>
</dbReference>
<dbReference type="Gene3D" id="3.30.450.40">
    <property type="match status" value="1"/>
</dbReference>
<dbReference type="GO" id="GO:0045892">
    <property type="term" value="P:negative regulation of DNA-templated transcription"/>
    <property type="evidence" value="ECO:0007669"/>
    <property type="project" value="TreeGrafter"/>
</dbReference>
<dbReference type="AlphaFoldDB" id="A0A848G6D6"/>
<dbReference type="NCBIfam" id="NF007341">
    <property type="entry name" value="PRK09834.1-3"/>
    <property type="match status" value="1"/>
</dbReference>
<dbReference type="GO" id="GO:0003677">
    <property type="term" value="F:DNA binding"/>
    <property type="evidence" value="ECO:0007669"/>
    <property type="project" value="UniProtKB-KW"/>
</dbReference>
<organism evidence="6 7">
    <name type="scientific">Zoogloea dura</name>
    <dbReference type="NCBI Taxonomy" id="2728840"/>
    <lineage>
        <taxon>Bacteria</taxon>
        <taxon>Pseudomonadati</taxon>
        <taxon>Pseudomonadota</taxon>
        <taxon>Betaproteobacteria</taxon>
        <taxon>Rhodocyclales</taxon>
        <taxon>Zoogloeaceae</taxon>
        <taxon>Zoogloea</taxon>
    </lineage>
</organism>
<dbReference type="InterPro" id="IPR050707">
    <property type="entry name" value="HTH_MetabolicPath_Reg"/>
</dbReference>
<protein>
    <submittedName>
        <fullName evidence="6">DNA-binding transcriptional regulator</fullName>
    </submittedName>
</protein>
<sequence length="269" mass="30081">MPRQNTRADYATVRGLTRGLDLLRALNVQEGGRASLGQLAEATGLHRTTVRRLLETLMAEGFVRRSDSDDSYCLALRVRSLAEGFRDDNWISSIVAPALSELLQAVVWPSDLATPQGAHLVIRESTHRFSPLSFHRAMVGQTMPMLLTASGRAYLAYCPDDEREEILQLARAGEDDQARLAADERFVVNVLERTREKGFGSNDGEWTSQRKVGAIALPIMLQGRPLGSVNIVYLNRMVTPREADRRFLPALQRAVGRIEEKLEEQQGQR</sequence>